<dbReference type="Gene3D" id="3.40.190.10">
    <property type="entry name" value="Periplasmic binding protein-like II"/>
    <property type="match status" value="2"/>
</dbReference>
<dbReference type="GO" id="GO:0042918">
    <property type="term" value="P:alkanesulfonate transmembrane transport"/>
    <property type="evidence" value="ECO:0007669"/>
    <property type="project" value="TreeGrafter"/>
</dbReference>
<dbReference type="KEGG" id="psin:CAK95_12080"/>
<comment type="subcellular location">
    <subcellularLocation>
        <location evidence="1">Periplasm</location>
    </subcellularLocation>
</comment>
<keyword evidence="5" id="KW-1185">Reference proteome</keyword>
<protein>
    <submittedName>
        <fullName evidence="4">ABC transporter substrate-binding protein</fullName>
    </submittedName>
</protein>
<evidence type="ECO:0000313" key="5">
    <source>
        <dbReference type="Proteomes" id="UP000194137"/>
    </source>
</evidence>
<sequence>MSPNQIAAGGPLELVVFPGGFNWPLFVANEKGFFAGNGVAVNITPTPDSKFQLVGLIEGRFDIALTAIDNVIAYSEGQGTAKTEHKPDIFAFMGSDSGFLRLVSVPEVTRVAQLAGKRLGVDALTTGYAFVLHKLLELAGIRREDVQFVQAGGVKSRYDALLRREFEATLLVTPFEAMAEAEGFHRLANASQALGAYQGVVAAARRPWARAHVDEVVEFIRGYRAALDWLFDHANKRDAIEILKRNVPGMDNTVAGKSHDFLLDPGTGFFKDARLDAEGIAKVVALRSEYGEPRKLLADPASYYDIDYLAKAAGYSPDHMT</sequence>
<name>A0A1W6ZQX8_9HYPH</name>
<dbReference type="Proteomes" id="UP000194137">
    <property type="component" value="Chromosome"/>
</dbReference>
<dbReference type="AlphaFoldDB" id="A0A1W6ZQX8"/>
<dbReference type="InterPro" id="IPR015168">
    <property type="entry name" value="SsuA/THI5"/>
</dbReference>
<dbReference type="RefSeq" id="WP_086088149.1">
    <property type="nucleotide sequence ID" value="NZ_CP021112.1"/>
</dbReference>
<reference evidence="4 5" key="1">
    <citation type="submission" date="2017-05" db="EMBL/GenBank/DDBJ databases">
        <title>Full genome sequence of Pseudorhodoplanes sinuspersici.</title>
        <authorList>
            <person name="Dastgheib S.M.M."/>
            <person name="Shavandi M."/>
            <person name="Tirandaz H."/>
        </authorList>
    </citation>
    <scope>NUCLEOTIDE SEQUENCE [LARGE SCALE GENOMIC DNA]</scope>
    <source>
        <strain evidence="4 5">RIPI110</strain>
    </source>
</reference>
<dbReference type="STRING" id="1235591.CAK95_12080"/>
<proteinExistence type="inferred from homology"/>
<evidence type="ECO:0000313" key="4">
    <source>
        <dbReference type="EMBL" id="ARP99742.1"/>
    </source>
</evidence>
<comment type="similarity">
    <text evidence="2">Belongs to the bacterial solute-binding protein SsuA/TauA family.</text>
</comment>
<dbReference type="OrthoDB" id="9815602at2"/>
<organism evidence="4 5">
    <name type="scientific">Pseudorhodoplanes sinuspersici</name>
    <dbReference type="NCBI Taxonomy" id="1235591"/>
    <lineage>
        <taxon>Bacteria</taxon>
        <taxon>Pseudomonadati</taxon>
        <taxon>Pseudomonadota</taxon>
        <taxon>Alphaproteobacteria</taxon>
        <taxon>Hyphomicrobiales</taxon>
        <taxon>Pseudorhodoplanes</taxon>
    </lineage>
</organism>
<keyword evidence="3" id="KW-0732">Signal</keyword>
<dbReference type="PANTHER" id="PTHR30024:SF47">
    <property type="entry name" value="TAURINE-BINDING PERIPLASMIC PROTEIN"/>
    <property type="match status" value="1"/>
</dbReference>
<evidence type="ECO:0000256" key="1">
    <source>
        <dbReference type="ARBA" id="ARBA00004418"/>
    </source>
</evidence>
<dbReference type="GO" id="GO:0042597">
    <property type="term" value="C:periplasmic space"/>
    <property type="evidence" value="ECO:0007669"/>
    <property type="project" value="UniProtKB-SubCell"/>
</dbReference>
<accession>A0A1W6ZQX8</accession>
<gene>
    <name evidence="4" type="ORF">CAK95_12080</name>
</gene>
<dbReference type="PANTHER" id="PTHR30024">
    <property type="entry name" value="ALIPHATIC SULFONATES-BINDING PROTEIN-RELATED"/>
    <property type="match status" value="1"/>
</dbReference>
<dbReference type="EMBL" id="CP021112">
    <property type="protein sequence ID" value="ARP99742.1"/>
    <property type="molecule type" value="Genomic_DNA"/>
</dbReference>
<dbReference type="Pfam" id="PF09084">
    <property type="entry name" value="NMT1"/>
    <property type="match status" value="1"/>
</dbReference>
<evidence type="ECO:0000256" key="2">
    <source>
        <dbReference type="ARBA" id="ARBA00010742"/>
    </source>
</evidence>
<evidence type="ECO:0000256" key="3">
    <source>
        <dbReference type="ARBA" id="ARBA00022729"/>
    </source>
</evidence>
<dbReference type="SUPFAM" id="SSF53850">
    <property type="entry name" value="Periplasmic binding protein-like II"/>
    <property type="match status" value="1"/>
</dbReference>